<evidence type="ECO:0000313" key="5">
    <source>
        <dbReference type="EMBL" id="KAH7303825.1"/>
    </source>
</evidence>
<dbReference type="InterPro" id="IPR001138">
    <property type="entry name" value="Zn2Cys6_DnaBD"/>
</dbReference>
<dbReference type="OrthoDB" id="3921198at2759"/>
<evidence type="ECO:0000313" key="6">
    <source>
        <dbReference type="Proteomes" id="UP000813444"/>
    </source>
</evidence>
<keyword evidence="2" id="KW-0539">Nucleus</keyword>
<dbReference type="SUPFAM" id="SSF57701">
    <property type="entry name" value="Zn2/Cys6 DNA-binding domain"/>
    <property type="match status" value="1"/>
</dbReference>
<evidence type="ECO:0000259" key="4">
    <source>
        <dbReference type="PROSITE" id="PS50048"/>
    </source>
</evidence>
<protein>
    <submittedName>
        <fullName evidence="5">Fungal-specific transcription factor domain-containing protein</fullName>
    </submittedName>
</protein>
<dbReference type="CDD" id="cd12148">
    <property type="entry name" value="fungal_TF_MHR"/>
    <property type="match status" value="1"/>
</dbReference>
<dbReference type="SMART" id="SM00066">
    <property type="entry name" value="GAL4"/>
    <property type="match status" value="1"/>
</dbReference>
<reference evidence="5" key="1">
    <citation type="journal article" date="2021" name="Nat. Commun.">
        <title>Genetic determinants of endophytism in the Arabidopsis root mycobiome.</title>
        <authorList>
            <person name="Mesny F."/>
            <person name="Miyauchi S."/>
            <person name="Thiergart T."/>
            <person name="Pickel B."/>
            <person name="Atanasova L."/>
            <person name="Karlsson M."/>
            <person name="Huettel B."/>
            <person name="Barry K.W."/>
            <person name="Haridas S."/>
            <person name="Chen C."/>
            <person name="Bauer D."/>
            <person name="Andreopoulos W."/>
            <person name="Pangilinan J."/>
            <person name="LaButti K."/>
            <person name="Riley R."/>
            <person name="Lipzen A."/>
            <person name="Clum A."/>
            <person name="Drula E."/>
            <person name="Henrissat B."/>
            <person name="Kohler A."/>
            <person name="Grigoriev I.V."/>
            <person name="Martin F.M."/>
            <person name="Hacquard S."/>
        </authorList>
    </citation>
    <scope>NUCLEOTIDE SEQUENCE</scope>
    <source>
        <strain evidence="5">MPI-CAGE-CH-0235</strain>
    </source>
</reference>
<dbReference type="Pfam" id="PF04082">
    <property type="entry name" value="Fungal_trans"/>
    <property type="match status" value="1"/>
</dbReference>
<dbReference type="Gene3D" id="4.10.240.10">
    <property type="entry name" value="Zn(2)-C6 fungal-type DNA-binding domain"/>
    <property type="match status" value="1"/>
</dbReference>
<dbReference type="GO" id="GO:0006351">
    <property type="term" value="P:DNA-templated transcription"/>
    <property type="evidence" value="ECO:0007669"/>
    <property type="project" value="InterPro"/>
</dbReference>
<feature type="compositionally biased region" description="Low complexity" evidence="3">
    <location>
        <begin position="518"/>
        <end position="528"/>
    </location>
</feature>
<gene>
    <name evidence="5" type="ORF">B0I35DRAFT_455016</name>
</gene>
<dbReference type="PROSITE" id="PS50048">
    <property type="entry name" value="ZN2_CY6_FUNGAL_2"/>
    <property type="match status" value="1"/>
</dbReference>
<dbReference type="Pfam" id="PF00172">
    <property type="entry name" value="Zn_clus"/>
    <property type="match status" value="1"/>
</dbReference>
<dbReference type="AlphaFoldDB" id="A0A8K0SGP5"/>
<dbReference type="SMART" id="SM00906">
    <property type="entry name" value="Fungal_trans"/>
    <property type="match status" value="1"/>
</dbReference>
<dbReference type="Proteomes" id="UP000813444">
    <property type="component" value="Unassembled WGS sequence"/>
</dbReference>
<dbReference type="GO" id="GO:0000981">
    <property type="term" value="F:DNA-binding transcription factor activity, RNA polymerase II-specific"/>
    <property type="evidence" value="ECO:0007669"/>
    <property type="project" value="InterPro"/>
</dbReference>
<feature type="domain" description="Zn(2)-C6 fungal-type" evidence="4">
    <location>
        <begin position="26"/>
        <end position="55"/>
    </location>
</feature>
<keyword evidence="6" id="KW-1185">Reference proteome</keyword>
<feature type="region of interest" description="Disordered" evidence="3">
    <location>
        <begin position="517"/>
        <end position="539"/>
    </location>
</feature>
<comment type="caution">
    <text evidence="5">The sequence shown here is derived from an EMBL/GenBank/DDBJ whole genome shotgun (WGS) entry which is preliminary data.</text>
</comment>
<dbReference type="CDD" id="cd00067">
    <property type="entry name" value="GAL4"/>
    <property type="match status" value="1"/>
</dbReference>
<dbReference type="PROSITE" id="PS00463">
    <property type="entry name" value="ZN2_CY6_FUNGAL_1"/>
    <property type="match status" value="1"/>
</dbReference>
<dbReference type="PANTHER" id="PTHR46910:SF23">
    <property type="entry name" value="THIAMINE REPRESSIBLE GENES REGULATORY PROTEIN THI1"/>
    <property type="match status" value="1"/>
</dbReference>
<accession>A0A8K0SGP5</accession>
<evidence type="ECO:0000256" key="2">
    <source>
        <dbReference type="ARBA" id="ARBA00023242"/>
    </source>
</evidence>
<dbReference type="GO" id="GO:0008270">
    <property type="term" value="F:zinc ion binding"/>
    <property type="evidence" value="ECO:0007669"/>
    <property type="project" value="InterPro"/>
</dbReference>
<dbReference type="InterPro" id="IPR007219">
    <property type="entry name" value="XnlR_reg_dom"/>
</dbReference>
<dbReference type="InterPro" id="IPR050987">
    <property type="entry name" value="AtrR-like"/>
</dbReference>
<proteinExistence type="predicted"/>
<dbReference type="EMBL" id="JAGPNK010000028">
    <property type="protein sequence ID" value="KAH7303825.1"/>
    <property type="molecule type" value="Genomic_DNA"/>
</dbReference>
<feature type="region of interest" description="Disordered" evidence="3">
    <location>
        <begin position="666"/>
        <end position="696"/>
    </location>
</feature>
<dbReference type="InterPro" id="IPR036864">
    <property type="entry name" value="Zn2-C6_fun-type_DNA-bd_sf"/>
</dbReference>
<organism evidence="5 6">
    <name type="scientific">Stachybotrys elegans</name>
    <dbReference type="NCBI Taxonomy" id="80388"/>
    <lineage>
        <taxon>Eukaryota</taxon>
        <taxon>Fungi</taxon>
        <taxon>Dikarya</taxon>
        <taxon>Ascomycota</taxon>
        <taxon>Pezizomycotina</taxon>
        <taxon>Sordariomycetes</taxon>
        <taxon>Hypocreomycetidae</taxon>
        <taxon>Hypocreales</taxon>
        <taxon>Stachybotryaceae</taxon>
        <taxon>Stachybotrys</taxon>
    </lineage>
</organism>
<sequence length="750" mass="83619">MEPLRNLPKRRLHRANAGDRKRTAQACDGCRRLKEKCEGGMPCRRCDRLGQRCEFSGRKSRPAEDNADLTDRVRYLERIVRHYAGNVSLDTETLKNLAEREIQQRPLLQSVAPATVSSRSSEFLSVESEHFCIKPLENNTAHYSGEFSHWNFSMRIKQWIEESVPNGGSDVRNTQYYRADELQSPSSVTNSVSFLPPRFVANFLVHTFFAHAEANYWYLEREWLTARLGRMYEDAASLSRRDVGALCVVFMVLAIGTQYAYLESPERRLGGCTRSQPPADAGHFSEDNIGVTFYQQACRLVPDIITLSSLESVQACLLIGVYTLPLDASGLSYIYLNLAVKLAIQNGMHRTYPGGALDASVLETRNRVWWTAYTIERRVGIFHGRPMSISAADVDVNLPVDNSRTWQSTTSTHTAHLVATIRLNQVLGKMSQEISILRKMHTKQEVSAGMDRLVKLQRELASWWESLPDDIFYCKQPTSKSSILRPGMQLKLEYCLVRIFIGRAFILPRADSSREGSRSASATASADSHNLAADAPSPSKSHARSILVADCIDASLGVVETCRLLRGSVGLARASYTEFSACRAALLVITSQCLQKKTEVFRRALRDGLSMLKAMSAGGNSARSETSLIEAFEQAIAKIDAAAAEGTPDSDYSRFKKWEQMWRDMASPETANDSLRDKSTSEVPPPPAGLTRSPETMLPRQAGSTYRANMPIFGIDGNFAAFPQTLEELSSFFSNNFNPSAESGNLGFMW</sequence>
<dbReference type="GO" id="GO:0003677">
    <property type="term" value="F:DNA binding"/>
    <property type="evidence" value="ECO:0007669"/>
    <property type="project" value="InterPro"/>
</dbReference>
<dbReference type="PANTHER" id="PTHR46910">
    <property type="entry name" value="TRANSCRIPTION FACTOR PDR1"/>
    <property type="match status" value="1"/>
</dbReference>
<evidence type="ECO:0000256" key="3">
    <source>
        <dbReference type="SAM" id="MobiDB-lite"/>
    </source>
</evidence>
<keyword evidence="1" id="KW-0479">Metal-binding</keyword>
<evidence type="ECO:0000256" key="1">
    <source>
        <dbReference type="ARBA" id="ARBA00022723"/>
    </source>
</evidence>
<name>A0A8K0SGP5_9HYPO</name>